<dbReference type="CDD" id="cd00531">
    <property type="entry name" value="NTF2_like"/>
    <property type="match status" value="1"/>
</dbReference>
<feature type="domain" description="SnoaL-like" evidence="1">
    <location>
        <begin position="17"/>
        <end position="142"/>
    </location>
</feature>
<dbReference type="OrthoDB" id="3912254at2759"/>
<organism evidence="2 3">
    <name type="scientific">Lepidopterella palustris CBS 459.81</name>
    <dbReference type="NCBI Taxonomy" id="1314670"/>
    <lineage>
        <taxon>Eukaryota</taxon>
        <taxon>Fungi</taxon>
        <taxon>Dikarya</taxon>
        <taxon>Ascomycota</taxon>
        <taxon>Pezizomycotina</taxon>
        <taxon>Dothideomycetes</taxon>
        <taxon>Pleosporomycetidae</taxon>
        <taxon>Mytilinidiales</taxon>
        <taxon>Argynnaceae</taxon>
        <taxon>Lepidopterella</taxon>
    </lineage>
</organism>
<evidence type="ECO:0000259" key="1">
    <source>
        <dbReference type="Pfam" id="PF13577"/>
    </source>
</evidence>
<protein>
    <recommendedName>
        <fullName evidence="1">SnoaL-like domain-containing protein</fullName>
    </recommendedName>
</protein>
<name>A0A8E2E4V2_9PEZI</name>
<keyword evidence="3" id="KW-1185">Reference proteome</keyword>
<sequence length="159" mass="17962">MTSSSTELIQALQSRLQSLEDKEAIRSVLNQYCIRPDLQDFTGYAELYVEDGIMGFDQWGDVRGREAIANACAAESVYESLLHIMTNMEISLDGPDTASASARVWFCVTPKVSRPDINYAFGGPYNFTFVKRHDGWKIKTMKLRKVWSMGQDTEGVFTK</sequence>
<dbReference type="Gene3D" id="3.10.450.50">
    <property type="match status" value="1"/>
</dbReference>
<reference evidence="2 3" key="1">
    <citation type="journal article" date="2016" name="Nat. Commun.">
        <title>Ectomycorrhizal ecology is imprinted in the genome of the dominant symbiotic fungus Cenococcum geophilum.</title>
        <authorList>
            <consortium name="DOE Joint Genome Institute"/>
            <person name="Peter M."/>
            <person name="Kohler A."/>
            <person name="Ohm R.A."/>
            <person name="Kuo A."/>
            <person name="Krutzmann J."/>
            <person name="Morin E."/>
            <person name="Arend M."/>
            <person name="Barry K.W."/>
            <person name="Binder M."/>
            <person name="Choi C."/>
            <person name="Clum A."/>
            <person name="Copeland A."/>
            <person name="Grisel N."/>
            <person name="Haridas S."/>
            <person name="Kipfer T."/>
            <person name="LaButti K."/>
            <person name="Lindquist E."/>
            <person name="Lipzen A."/>
            <person name="Maire R."/>
            <person name="Meier B."/>
            <person name="Mihaltcheva S."/>
            <person name="Molinier V."/>
            <person name="Murat C."/>
            <person name="Poggeler S."/>
            <person name="Quandt C.A."/>
            <person name="Sperisen C."/>
            <person name="Tritt A."/>
            <person name="Tisserant E."/>
            <person name="Crous P.W."/>
            <person name="Henrissat B."/>
            <person name="Nehls U."/>
            <person name="Egli S."/>
            <person name="Spatafora J.W."/>
            <person name="Grigoriev I.V."/>
            <person name="Martin F.M."/>
        </authorList>
    </citation>
    <scope>NUCLEOTIDE SEQUENCE [LARGE SCALE GENOMIC DNA]</scope>
    <source>
        <strain evidence="2 3">CBS 459.81</strain>
    </source>
</reference>
<accession>A0A8E2E4V2</accession>
<proteinExistence type="predicted"/>
<evidence type="ECO:0000313" key="3">
    <source>
        <dbReference type="Proteomes" id="UP000250266"/>
    </source>
</evidence>
<dbReference type="InterPro" id="IPR037401">
    <property type="entry name" value="SnoaL-like"/>
</dbReference>
<dbReference type="SUPFAM" id="SSF54427">
    <property type="entry name" value="NTF2-like"/>
    <property type="match status" value="1"/>
</dbReference>
<dbReference type="Proteomes" id="UP000250266">
    <property type="component" value="Unassembled WGS sequence"/>
</dbReference>
<dbReference type="InterPro" id="IPR032710">
    <property type="entry name" value="NTF2-like_dom_sf"/>
</dbReference>
<dbReference type="Pfam" id="PF13577">
    <property type="entry name" value="SnoaL_4"/>
    <property type="match status" value="1"/>
</dbReference>
<dbReference type="EMBL" id="KV745128">
    <property type="protein sequence ID" value="OCK77446.1"/>
    <property type="molecule type" value="Genomic_DNA"/>
</dbReference>
<gene>
    <name evidence="2" type="ORF">K432DRAFT_304216</name>
</gene>
<evidence type="ECO:0000313" key="2">
    <source>
        <dbReference type="EMBL" id="OCK77446.1"/>
    </source>
</evidence>
<dbReference type="AlphaFoldDB" id="A0A8E2E4V2"/>